<reference evidence="2 3" key="1">
    <citation type="journal article" date="2015" name="Genome Announc.">
        <title>Expanding the biotechnology potential of lactobacilli through comparative genomics of 213 strains and associated genera.</title>
        <authorList>
            <person name="Sun Z."/>
            <person name="Harris H.M."/>
            <person name="McCann A."/>
            <person name="Guo C."/>
            <person name="Argimon S."/>
            <person name="Zhang W."/>
            <person name="Yang X."/>
            <person name="Jeffery I.B."/>
            <person name="Cooney J.C."/>
            <person name="Kagawa T.F."/>
            <person name="Liu W."/>
            <person name="Song Y."/>
            <person name="Salvetti E."/>
            <person name="Wrobel A."/>
            <person name="Rasinkangas P."/>
            <person name="Parkhill J."/>
            <person name="Rea M.C."/>
            <person name="O'Sullivan O."/>
            <person name="Ritari J."/>
            <person name="Douillard F.P."/>
            <person name="Paul Ross R."/>
            <person name="Yang R."/>
            <person name="Briner A.E."/>
            <person name="Felis G.E."/>
            <person name="de Vos W.M."/>
            <person name="Barrangou R."/>
            <person name="Klaenhammer T.R."/>
            <person name="Caufield P.W."/>
            <person name="Cui Y."/>
            <person name="Zhang H."/>
            <person name="O'Toole P.W."/>
        </authorList>
    </citation>
    <scope>NUCLEOTIDE SEQUENCE [LARGE SCALE GENOMIC DNA]</scope>
    <source>
        <strain evidence="2 3">DSM 22408</strain>
    </source>
</reference>
<name>A0A0R2KQF6_9LACO</name>
<evidence type="ECO:0000313" key="2">
    <source>
        <dbReference type="EMBL" id="KRN88436.1"/>
    </source>
</evidence>
<dbReference type="eggNOG" id="COG0438">
    <property type="taxonomic scope" value="Bacteria"/>
</dbReference>
<dbReference type="RefSeq" id="WP_027106851.1">
    <property type="nucleotide sequence ID" value="NZ_JQBZ01000025.1"/>
</dbReference>
<dbReference type="STRING" id="1122146.IV53_GL000400"/>
<dbReference type="OrthoDB" id="9806653at2"/>
<feature type="domain" description="Glycosyl transferase family 1" evidence="1">
    <location>
        <begin position="168"/>
        <end position="327"/>
    </location>
</feature>
<keyword evidence="3" id="KW-1185">Reference proteome</keyword>
<protein>
    <recommendedName>
        <fullName evidence="1">Glycosyl transferase family 1 domain-containing protein</fullName>
    </recommendedName>
</protein>
<dbReference type="PANTHER" id="PTHR45947">
    <property type="entry name" value="SULFOQUINOVOSYL TRANSFERASE SQD2"/>
    <property type="match status" value="1"/>
</dbReference>
<dbReference type="Pfam" id="PF00534">
    <property type="entry name" value="Glycos_transf_1"/>
    <property type="match status" value="1"/>
</dbReference>
<gene>
    <name evidence="2" type="ORF">IV53_GL000400</name>
</gene>
<comment type="caution">
    <text evidence="2">The sequence shown here is derived from an EMBL/GenBank/DDBJ whole genome shotgun (WGS) entry which is preliminary data.</text>
</comment>
<dbReference type="EMBL" id="JQBZ01000025">
    <property type="protein sequence ID" value="KRN88436.1"/>
    <property type="molecule type" value="Genomic_DNA"/>
</dbReference>
<accession>A0A0R2KQF6</accession>
<evidence type="ECO:0000313" key="3">
    <source>
        <dbReference type="Proteomes" id="UP000051500"/>
    </source>
</evidence>
<organism evidence="2 3">
    <name type="scientific">Ligilactobacillus ceti DSM 22408</name>
    <dbReference type="NCBI Taxonomy" id="1122146"/>
    <lineage>
        <taxon>Bacteria</taxon>
        <taxon>Bacillati</taxon>
        <taxon>Bacillota</taxon>
        <taxon>Bacilli</taxon>
        <taxon>Lactobacillales</taxon>
        <taxon>Lactobacillaceae</taxon>
        <taxon>Ligilactobacillus</taxon>
    </lineage>
</organism>
<dbReference type="Gene3D" id="3.40.50.2000">
    <property type="entry name" value="Glycogen Phosphorylase B"/>
    <property type="match status" value="2"/>
</dbReference>
<dbReference type="PANTHER" id="PTHR45947:SF3">
    <property type="entry name" value="SULFOQUINOVOSYL TRANSFERASE SQD2"/>
    <property type="match status" value="1"/>
</dbReference>
<dbReference type="InterPro" id="IPR001296">
    <property type="entry name" value="Glyco_trans_1"/>
</dbReference>
<dbReference type="SUPFAM" id="SSF53756">
    <property type="entry name" value="UDP-Glycosyltransferase/glycogen phosphorylase"/>
    <property type="match status" value="1"/>
</dbReference>
<dbReference type="PATRIC" id="fig|1122146.4.peg.412"/>
<evidence type="ECO:0000259" key="1">
    <source>
        <dbReference type="Pfam" id="PF00534"/>
    </source>
</evidence>
<proteinExistence type="predicted"/>
<dbReference type="InterPro" id="IPR050194">
    <property type="entry name" value="Glycosyltransferase_grp1"/>
</dbReference>
<dbReference type="GO" id="GO:0016757">
    <property type="term" value="F:glycosyltransferase activity"/>
    <property type="evidence" value="ECO:0007669"/>
    <property type="project" value="InterPro"/>
</dbReference>
<sequence>MEKIGIIGHFGKNKNLLNGQTIKTKIISEGLVKRYGRENISYLDTYNSKKEFIIKIIMLIRLMRKCENIIMLPAHNGLRIFAPLMVLINKFYKRNLYYIVIGGWLPSFLEKRPKLKKDLKEFTTIYVETKIMAANLKEQGFKNIDILPNCKELKHVKGNEIQYYEKAPYKLCTFSRVMQEKGIEDAINVIININEKNNKIIYTLDIYGQVDVQQQQWFDDLMNEVPDYIQYKGMIPFDQSTQIIKKYFALLFPTKFYTEGIPGTIIDAYSAGIPVIASRWESYEDVIDENITGIGYTMNDLNDFQKKLEMIMNKPELINNLRKNALKKAKNYDITHVVDNKLNHF</sequence>
<dbReference type="AlphaFoldDB" id="A0A0R2KQF6"/>
<dbReference type="Proteomes" id="UP000051500">
    <property type="component" value="Unassembled WGS sequence"/>
</dbReference>